<reference evidence="1 2" key="1">
    <citation type="submission" date="2020-04" db="EMBL/GenBank/DDBJ databases">
        <authorList>
            <person name="Hitch T.C.A."/>
            <person name="Wylensek D."/>
            <person name="Clavel T."/>
        </authorList>
    </citation>
    <scope>NUCLEOTIDE SEQUENCE [LARGE SCALE GENOMIC DNA]</scope>
    <source>
        <strain evidence="1 2">BL-383-APC-3D</strain>
    </source>
</reference>
<name>A0AB36CJ21_9CORY</name>
<proteinExistence type="predicted"/>
<organism evidence="1 2">
    <name type="scientific">Corynebacterium stationis</name>
    <dbReference type="NCBI Taxonomy" id="1705"/>
    <lineage>
        <taxon>Bacteria</taxon>
        <taxon>Bacillati</taxon>
        <taxon>Actinomycetota</taxon>
        <taxon>Actinomycetes</taxon>
        <taxon>Mycobacteriales</taxon>
        <taxon>Corynebacteriaceae</taxon>
        <taxon>Corynebacterium</taxon>
    </lineage>
</organism>
<accession>A0AB36CJ21</accession>
<gene>
    <name evidence="1" type="ORF">HF853_01715</name>
</gene>
<dbReference type="AlphaFoldDB" id="A0AB36CJ21"/>
<comment type="caution">
    <text evidence="1">The sequence shown here is derived from an EMBL/GenBank/DDBJ whole genome shotgun (WGS) entry which is preliminary data.</text>
</comment>
<dbReference type="EMBL" id="JABAFZ010000002">
    <property type="protein sequence ID" value="NME88416.1"/>
    <property type="molecule type" value="Genomic_DNA"/>
</dbReference>
<evidence type="ECO:0000313" key="1">
    <source>
        <dbReference type="EMBL" id="NME88416.1"/>
    </source>
</evidence>
<evidence type="ECO:0000313" key="2">
    <source>
        <dbReference type="Proteomes" id="UP000544551"/>
    </source>
</evidence>
<dbReference type="RefSeq" id="WP_168968952.1">
    <property type="nucleotide sequence ID" value="NZ_JABAFZ010000002.1"/>
</dbReference>
<dbReference type="Proteomes" id="UP000544551">
    <property type="component" value="Unassembled WGS sequence"/>
</dbReference>
<protein>
    <submittedName>
        <fullName evidence="1">Uncharacterized protein</fullName>
    </submittedName>
</protein>
<sequence>MRDEEILRRFIVRARRVKAHSQVQDWDDLLRHAEGSLDVRLDISGRMTFTRRLPEDEEIFESLVSRVRPLTLKSEPVYYVKVFDAINRILGDGEIDERFRNRIHKLRQAWDAAEIQGTQVQSYTVQSARIDGTEATPAVSDTQLAAAWLYADLVHADAQGPKKDALAFPLRERYAAAVRVFSHLAALAIATMELIELLRQAEGLPIDESAWEDDVVVGASELVEEGQAFVAPVGSKMPDIRDPLAFAEGWSAFTVTELLRQDPANQVHVVLRAKDESVIASYDAAVSRRQPDSKMRLWDVLVAGSVIFKFAFNLQDEKAPEVHFHGWEIFNSTNELKLASTRLMLQIHYATTITFEVRGNDFLTLDLPNYSDDELREWKVIEQTVDDIVAIEHLTGKKFEACSGRFDNLDRVRLRRLRLMLEGHIVHATRRPVTVTATEGNPPQVIVNPAEVLNVGGSEVPTPQILMRHPDMSATETGVAPDSGPEAKTYLMEPPSGKPFFSWIPGLTEVSGDEAVAATATWNLIEIDEATFNY</sequence>